<dbReference type="EMBL" id="LXQA010286238">
    <property type="protein sequence ID" value="MCI40985.1"/>
    <property type="molecule type" value="Genomic_DNA"/>
</dbReference>
<accession>A0A392RZD2</accession>
<evidence type="ECO:0000313" key="2">
    <source>
        <dbReference type="EMBL" id="MCI40985.1"/>
    </source>
</evidence>
<evidence type="ECO:0000256" key="1">
    <source>
        <dbReference type="SAM" id="MobiDB-lite"/>
    </source>
</evidence>
<dbReference type="AlphaFoldDB" id="A0A392RZD2"/>
<reference evidence="2 3" key="1">
    <citation type="journal article" date="2018" name="Front. Plant Sci.">
        <title>Red Clover (Trifolium pratense) and Zigzag Clover (T. medium) - A Picture of Genomic Similarities and Differences.</title>
        <authorList>
            <person name="Dluhosova J."/>
            <person name="Istvanek J."/>
            <person name="Nedelnik J."/>
            <person name="Repkova J."/>
        </authorList>
    </citation>
    <scope>NUCLEOTIDE SEQUENCE [LARGE SCALE GENOMIC DNA]</scope>
    <source>
        <strain evidence="3">cv. 10/8</strain>
        <tissue evidence="2">Leaf</tissue>
    </source>
</reference>
<proteinExistence type="predicted"/>
<keyword evidence="3" id="KW-1185">Reference proteome</keyword>
<feature type="region of interest" description="Disordered" evidence="1">
    <location>
        <begin position="15"/>
        <end position="57"/>
    </location>
</feature>
<protein>
    <submittedName>
        <fullName evidence="2">Uncharacterized protein</fullName>
    </submittedName>
</protein>
<name>A0A392RZD2_9FABA</name>
<sequence length="57" mass="6607">MIFVFFLPNQAVNRTKRKRRKVGSGLTERKRRRRTVAGDGNGKSVPDGGGLWWRNYD</sequence>
<dbReference type="Proteomes" id="UP000265520">
    <property type="component" value="Unassembled WGS sequence"/>
</dbReference>
<comment type="caution">
    <text evidence="2">The sequence shown here is derived from an EMBL/GenBank/DDBJ whole genome shotgun (WGS) entry which is preliminary data.</text>
</comment>
<feature type="non-terminal residue" evidence="2">
    <location>
        <position position="57"/>
    </location>
</feature>
<organism evidence="2 3">
    <name type="scientific">Trifolium medium</name>
    <dbReference type="NCBI Taxonomy" id="97028"/>
    <lineage>
        <taxon>Eukaryota</taxon>
        <taxon>Viridiplantae</taxon>
        <taxon>Streptophyta</taxon>
        <taxon>Embryophyta</taxon>
        <taxon>Tracheophyta</taxon>
        <taxon>Spermatophyta</taxon>
        <taxon>Magnoliopsida</taxon>
        <taxon>eudicotyledons</taxon>
        <taxon>Gunneridae</taxon>
        <taxon>Pentapetalae</taxon>
        <taxon>rosids</taxon>
        <taxon>fabids</taxon>
        <taxon>Fabales</taxon>
        <taxon>Fabaceae</taxon>
        <taxon>Papilionoideae</taxon>
        <taxon>50 kb inversion clade</taxon>
        <taxon>NPAAA clade</taxon>
        <taxon>Hologalegina</taxon>
        <taxon>IRL clade</taxon>
        <taxon>Trifolieae</taxon>
        <taxon>Trifolium</taxon>
    </lineage>
</organism>
<evidence type="ECO:0000313" key="3">
    <source>
        <dbReference type="Proteomes" id="UP000265520"/>
    </source>
</evidence>